<dbReference type="Proteomes" id="UP001153269">
    <property type="component" value="Unassembled WGS sequence"/>
</dbReference>
<evidence type="ECO:0000313" key="2">
    <source>
        <dbReference type="Proteomes" id="UP001153269"/>
    </source>
</evidence>
<organism evidence="1 2">
    <name type="scientific">Pleuronectes platessa</name>
    <name type="common">European plaice</name>
    <dbReference type="NCBI Taxonomy" id="8262"/>
    <lineage>
        <taxon>Eukaryota</taxon>
        <taxon>Metazoa</taxon>
        <taxon>Chordata</taxon>
        <taxon>Craniata</taxon>
        <taxon>Vertebrata</taxon>
        <taxon>Euteleostomi</taxon>
        <taxon>Actinopterygii</taxon>
        <taxon>Neopterygii</taxon>
        <taxon>Teleostei</taxon>
        <taxon>Neoteleostei</taxon>
        <taxon>Acanthomorphata</taxon>
        <taxon>Carangaria</taxon>
        <taxon>Pleuronectiformes</taxon>
        <taxon>Pleuronectoidei</taxon>
        <taxon>Pleuronectidae</taxon>
        <taxon>Pleuronectes</taxon>
    </lineage>
</organism>
<name>A0A9N7Z6A5_PLEPL</name>
<sequence length="71" mass="7814">MAAVSGVHKMYGACFQAVRVATGLRATRLLQHRSLRVSAVHRQQPFDSSPDKPQFPGASAEYVDSLEFIQP</sequence>
<gene>
    <name evidence="1" type="ORF">PLEPLA_LOCUS40615</name>
</gene>
<proteinExistence type="predicted"/>
<keyword evidence="2" id="KW-1185">Reference proteome</keyword>
<accession>A0A9N7Z6A5</accession>
<protein>
    <submittedName>
        <fullName evidence="1">Uncharacterized protein</fullName>
    </submittedName>
</protein>
<dbReference type="EMBL" id="CADEAL010004146">
    <property type="protein sequence ID" value="CAB1452865.1"/>
    <property type="molecule type" value="Genomic_DNA"/>
</dbReference>
<comment type="caution">
    <text evidence="1">The sequence shown here is derived from an EMBL/GenBank/DDBJ whole genome shotgun (WGS) entry which is preliminary data.</text>
</comment>
<reference evidence="1" key="1">
    <citation type="submission" date="2020-03" db="EMBL/GenBank/DDBJ databases">
        <authorList>
            <person name="Weist P."/>
        </authorList>
    </citation>
    <scope>NUCLEOTIDE SEQUENCE</scope>
</reference>
<dbReference type="AlphaFoldDB" id="A0A9N7Z6A5"/>
<evidence type="ECO:0000313" key="1">
    <source>
        <dbReference type="EMBL" id="CAB1452865.1"/>
    </source>
</evidence>